<feature type="transmembrane region" description="Helical" evidence="1">
    <location>
        <begin position="754"/>
        <end position="773"/>
    </location>
</feature>
<keyword evidence="1" id="KW-0812">Transmembrane</keyword>
<sequence length="774" mass="89174">MKFKIINYLILIYLILFLSINNCQSRIPSYLEECYEKEFIQGPQLPMNLMVLIDIIRKAEKSCETTMDLRLFSSSLLHRFKFDGIEKHSDIKFDNGILPFSGTGYQRMKNSIIHDLVPGNYKNFPDKNLTIYERCALHRAISNTILDTENPENDKFCMERPTEKISETLMSKNMRKCPLEQGVILTPYGTLSPGAIISAIAAALQPQKVAVKLLLDQSNEFALNQDDVDIIFPDNKMIGDKSMWLKSILSSSLEIDNTWAATIAGDLAEMAIYQGPLHSTKMMLGGTGFWNNTMRPQVFYLLGKDGTFDATRSELIGDIDGFIIAKNLQYWKTQYSNLRLSQILDLYYSTKGSVFHSDVRACTRGRAFWFVALRTVLEEQVFAFAQVLAYRRSIAHMTNQVLKNLVTQVVDKFTDYTNNHLFPELFCINEKNHPRVEVLVAFDGAWSVEYTSDFIAVLLEDLDVSVFGSKIGLINGENGRWLLNVTNSPAIVHTAFYNLSSNSWPSKINLSAIFNQVDNYFTDKWIKTNQQLNSFGNLGQVILILAPTIKMTTQEKQLAVSTMSNLRKNHPDINIMYYTTEENSKNLDGLLLDERDYLIFTSRIDEIVRFLLTIPRSIRPGKCSQYPYRETVNQMEEYVQPYETIIYRLDQMWKINTKEIALNFSVVGYGTIEVCTWNQKRYDGRQEKLYCREVSGHSETTFIETFKCHDKINCTAIHYQVRGMSSTKKCTEIECRTPEHIRYLMRLENYLCSGMSNISPKFFMFVILIFFIIK</sequence>
<keyword evidence="2" id="KW-0732">Signal</keyword>
<keyword evidence="1" id="KW-0472">Membrane</keyword>
<name>A0A834Y2J0_APHGI</name>
<keyword evidence="4" id="KW-1185">Reference proteome</keyword>
<organism evidence="3 4">
    <name type="scientific">Aphidius gifuensis</name>
    <name type="common">Parasitoid wasp</name>
    <dbReference type="NCBI Taxonomy" id="684658"/>
    <lineage>
        <taxon>Eukaryota</taxon>
        <taxon>Metazoa</taxon>
        <taxon>Ecdysozoa</taxon>
        <taxon>Arthropoda</taxon>
        <taxon>Hexapoda</taxon>
        <taxon>Insecta</taxon>
        <taxon>Pterygota</taxon>
        <taxon>Neoptera</taxon>
        <taxon>Endopterygota</taxon>
        <taxon>Hymenoptera</taxon>
        <taxon>Apocrita</taxon>
        <taxon>Ichneumonoidea</taxon>
        <taxon>Braconidae</taxon>
        <taxon>Aphidiinae</taxon>
        <taxon>Aphidius</taxon>
    </lineage>
</organism>
<accession>A0A834Y2J0</accession>
<evidence type="ECO:0000256" key="1">
    <source>
        <dbReference type="SAM" id="Phobius"/>
    </source>
</evidence>
<evidence type="ECO:0000313" key="3">
    <source>
        <dbReference type="EMBL" id="KAF7996447.1"/>
    </source>
</evidence>
<feature type="chain" id="PRO_5032607043" description="Ionotropic receptor" evidence="2">
    <location>
        <begin position="26"/>
        <end position="774"/>
    </location>
</feature>
<evidence type="ECO:0008006" key="5">
    <source>
        <dbReference type="Google" id="ProtNLM"/>
    </source>
</evidence>
<dbReference type="Proteomes" id="UP000639338">
    <property type="component" value="Unassembled WGS sequence"/>
</dbReference>
<keyword evidence="1" id="KW-1133">Transmembrane helix</keyword>
<evidence type="ECO:0000256" key="2">
    <source>
        <dbReference type="SAM" id="SignalP"/>
    </source>
</evidence>
<protein>
    <recommendedName>
        <fullName evidence="5">Ionotropic receptor</fullName>
    </recommendedName>
</protein>
<dbReference type="EMBL" id="JACMRX010000001">
    <property type="protein sequence ID" value="KAF7996447.1"/>
    <property type="molecule type" value="Genomic_DNA"/>
</dbReference>
<evidence type="ECO:0000313" key="4">
    <source>
        <dbReference type="Proteomes" id="UP000639338"/>
    </source>
</evidence>
<proteinExistence type="predicted"/>
<dbReference type="OrthoDB" id="549017at2759"/>
<dbReference type="AlphaFoldDB" id="A0A834Y2J0"/>
<reference evidence="3 4" key="1">
    <citation type="submission" date="2020-08" db="EMBL/GenBank/DDBJ databases">
        <title>Aphidius gifuensis genome sequencing and assembly.</title>
        <authorList>
            <person name="Du Z."/>
        </authorList>
    </citation>
    <scope>NUCLEOTIDE SEQUENCE [LARGE SCALE GENOMIC DNA]</scope>
    <source>
        <strain evidence="3">YNYX2018</strain>
        <tissue evidence="3">Adults</tissue>
    </source>
</reference>
<feature type="signal peptide" evidence="2">
    <location>
        <begin position="1"/>
        <end position="25"/>
    </location>
</feature>
<comment type="caution">
    <text evidence="3">The sequence shown here is derived from an EMBL/GenBank/DDBJ whole genome shotgun (WGS) entry which is preliminary data.</text>
</comment>
<gene>
    <name evidence="3" type="ORF">HCN44_002079</name>
</gene>